<dbReference type="OrthoDB" id="9794183at2"/>
<dbReference type="SUPFAM" id="SSF51182">
    <property type="entry name" value="RmlC-like cupins"/>
    <property type="match status" value="1"/>
</dbReference>
<keyword evidence="3" id="KW-1185">Reference proteome</keyword>
<protein>
    <submittedName>
        <fullName evidence="2">Putative conserved protein, contains double-stranded beta-helix domain</fullName>
    </submittedName>
</protein>
<organism evidence="2 3">
    <name type="scientific">Acidisarcina polymorpha</name>
    <dbReference type="NCBI Taxonomy" id="2211140"/>
    <lineage>
        <taxon>Bacteria</taxon>
        <taxon>Pseudomonadati</taxon>
        <taxon>Acidobacteriota</taxon>
        <taxon>Terriglobia</taxon>
        <taxon>Terriglobales</taxon>
        <taxon>Acidobacteriaceae</taxon>
        <taxon>Acidisarcina</taxon>
    </lineage>
</organism>
<dbReference type="Proteomes" id="UP000253606">
    <property type="component" value="Chromosome"/>
</dbReference>
<evidence type="ECO:0000313" key="2">
    <source>
        <dbReference type="EMBL" id="AXC10646.1"/>
    </source>
</evidence>
<reference evidence="2 3" key="1">
    <citation type="journal article" date="2018" name="Front. Microbiol.">
        <title>Hydrolytic Capabilities as a Key to Environmental Success: Chitinolytic and Cellulolytic Acidobacteria From Acidic Sub-arctic Soils and Boreal Peatlands.</title>
        <authorList>
            <person name="Belova S.E."/>
            <person name="Ravin N.V."/>
            <person name="Pankratov T.A."/>
            <person name="Rakitin A.L."/>
            <person name="Ivanova A.A."/>
            <person name="Beletsky A.V."/>
            <person name="Mardanov A.V."/>
            <person name="Sinninghe Damste J.S."/>
            <person name="Dedysh S.N."/>
        </authorList>
    </citation>
    <scope>NUCLEOTIDE SEQUENCE [LARGE SCALE GENOMIC DNA]</scope>
    <source>
        <strain evidence="2 3">SBC82</strain>
    </source>
</reference>
<proteinExistence type="predicted"/>
<dbReference type="PANTHER" id="PTHR36440">
    <property type="entry name" value="PUTATIVE (AFU_ORTHOLOGUE AFUA_8G07350)-RELATED"/>
    <property type="match status" value="1"/>
</dbReference>
<feature type="domain" description="Cupin type-2" evidence="1">
    <location>
        <begin position="44"/>
        <end position="108"/>
    </location>
</feature>
<dbReference type="InterPro" id="IPR053146">
    <property type="entry name" value="QDO-like"/>
</dbReference>
<accession>A0A2Z5FW53</accession>
<dbReference type="InterPro" id="IPR011051">
    <property type="entry name" value="RmlC_Cupin_sf"/>
</dbReference>
<dbReference type="PANTHER" id="PTHR36440:SF1">
    <property type="entry name" value="PUTATIVE (AFU_ORTHOLOGUE AFUA_8G07350)-RELATED"/>
    <property type="match status" value="1"/>
</dbReference>
<gene>
    <name evidence="2" type="ORF">ACPOL_1298</name>
</gene>
<evidence type="ECO:0000313" key="3">
    <source>
        <dbReference type="Proteomes" id="UP000253606"/>
    </source>
</evidence>
<dbReference type="RefSeq" id="WP_114206242.1">
    <property type="nucleotide sequence ID" value="NZ_CP030840.1"/>
</dbReference>
<dbReference type="Gene3D" id="2.60.120.10">
    <property type="entry name" value="Jelly Rolls"/>
    <property type="match status" value="1"/>
</dbReference>
<dbReference type="EMBL" id="CP030840">
    <property type="protein sequence ID" value="AXC10646.1"/>
    <property type="molecule type" value="Genomic_DNA"/>
</dbReference>
<evidence type="ECO:0000259" key="1">
    <source>
        <dbReference type="Pfam" id="PF07883"/>
    </source>
</evidence>
<dbReference type="AlphaFoldDB" id="A0A2Z5FW53"/>
<dbReference type="CDD" id="cd02215">
    <property type="entry name" value="cupin_QDO_N_C"/>
    <property type="match status" value="1"/>
</dbReference>
<sequence length="161" mass="17414">MLANLPPHILSPEEGPAFWFLNNLITVKATTESTGGAYSLCHQISPPGSATPYHLHHHEDEAFYILEGESTFTCDGKKTIAGPGEYLFLPRGIPHGIQVTGSIPTTMLIFAMPGDGFIGMMEEMGKPAKERVLPTPAAPDLEKLTRLCNKYSIDILGPIPA</sequence>
<name>A0A2Z5FW53_9BACT</name>
<dbReference type="Pfam" id="PF07883">
    <property type="entry name" value="Cupin_2"/>
    <property type="match status" value="1"/>
</dbReference>
<dbReference type="InterPro" id="IPR013096">
    <property type="entry name" value="Cupin_2"/>
</dbReference>
<dbReference type="InterPro" id="IPR014710">
    <property type="entry name" value="RmlC-like_jellyroll"/>
</dbReference>
<dbReference type="KEGG" id="abas:ACPOL_1298"/>